<keyword evidence="1" id="KW-1133">Transmembrane helix</keyword>
<keyword evidence="1" id="KW-0472">Membrane</keyword>
<dbReference type="EMBL" id="FOSH01000004">
    <property type="protein sequence ID" value="SFK06366.1"/>
    <property type="molecule type" value="Genomic_DNA"/>
</dbReference>
<evidence type="ECO:0000256" key="1">
    <source>
        <dbReference type="SAM" id="Phobius"/>
    </source>
</evidence>
<reference evidence="3" key="1">
    <citation type="submission" date="2016-10" db="EMBL/GenBank/DDBJ databases">
        <authorList>
            <person name="Varghese N."/>
            <person name="Submissions S."/>
        </authorList>
    </citation>
    <scope>NUCLEOTIDE SEQUENCE [LARGE SCALE GENOMIC DNA]</scope>
    <source>
        <strain evidence="3">DSM 11578</strain>
    </source>
</reference>
<feature type="transmembrane region" description="Helical" evidence="1">
    <location>
        <begin position="113"/>
        <end position="130"/>
    </location>
</feature>
<evidence type="ECO:0000313" key="3">
    <source>
        <dbReference type="Proteomes" id="UP000198924"/>
    </source>
</evidence>
<keyword evidence="1" id="KW-0812">Transmembrane</keyword>
<dbReference type="STRING" id="45496.SAMN04488079_104192"/>
<name>A0A1I3WIT6_9GAMM</name>
<evidence type="ECO:0000313" key="2">
    <source>
        <dbReference type="EMBL" id="SFK06366.1"/>
    </source>
</evidence>
<feature type="transmembrane region" description="Helical" evidence="1">
    <location>
        <begin position="87"/>
        <end position="107"/>
    </location>
</feature>
<gene>
    <name evidence="2" type="ORF">SAMN04488079_104192</name>
</gene>
<dbReference type="AlphaFoldDB" id="A0A1I3WIT6"/>
<protein>
    <submittedName>
        <fullName evidence="2">Uncharacterized protein</fullName>
    </submittedName>
</protein>
<organism evidence="2 3">
    <name type="scientific">Methylophaga sulfidovorans</name>
    <dbReference type="NCBI Taxonomy" id="45496"/>
    <lineage>
        <taxon>Bacteria</taxon>
        <taxon>Pseudomonadati</taxon>
        <taxon>Pseudomonadota</taxon>
        <taxon>Gammaproteobacteria</taxon>
        <taxon>Thiotrichales</taxon>
        <taxon>Piscirickettsiaceae</taxon>
        <taxon>Methylophaga</taxon>
    </lineage>
</organism>
<accession>A0A1I3WIT6</accession>
<keyword evidence="3" id="KW-1185">Reference proteome</keyword>
<sequence length="170" mass="19226">MSLEVSGELSHSETAASKGVNMIERDEDTYSALKEMAEDAQLSSRNYNDELIGLEYYNNLTVLSDEELNLLVSLWHEKYVTCQKEKLASQWMVIQIFILILLAIYVAWVSGGIAGTLISIVGVIAMIAMIEDKRVAIAKRNLSDARQVYQILGELKQSRQRSYEKQQHPV</sequence>
<dbReference type="Proteomes" id="UP000198924">
    <property type="component" value="Unassembled WGS sequence"/>
</dbReference>
<dbReference type="OrthoDB" id="5608953at2"/>
<proteinExistence type="predicted"/>